<sequence length="342" mass="39421">MTADVVNFFFSFSFFSILGWMLEVSYRSVRDKRFVNPGLLKGPYLILYGAGAVMLMTAVSLLQESNWGTKAFAYFIITTGLEFGSGLVAQYFFQIRLWDYSDQRFNYRGHICLKFSLYWILLAFAFEYAVLPPYQSMLVLLSPVFKWIVAGATISIMSMDFLAVAAERFLRLTPEEKTLMETEFVNTARPLLDLPEVAKLAQYNHHRGKTRLDHVEEVACLSFRWGKRLSLDTRAIIRGALLHDLFYYDWLHDGPRLHGFRHHTIALENARSITRLTEKEADIIKKHMWPLTVIPPRHMESLVVSLVDTFCSARDYLSMKKQDKPAKAAALCVHPEPGDEKR</sequence>
<dbReference type="Proteomes" id="UP000427769">
    <property type="component" value="Chromosome"/>
</dbReference>
<dbReference type="CDD" id="cd00077">
    <property type="entry name" value="HDc"/>
    <property type="match status" value="1"/>
</dbReference>
<feature type="transmembrane region" description="Helical" evidence="1">
    <location>
        <begin position="115"/>
        <end position="135"/>
    </location>
</feature>
<dbReference type="Pfam" id="PF01966">
    <property type="entry name" value="HD"/>
    <property type="match status" value="1"/>
</dbReference>
<feature type="domain" description="HD/PDEase" evidence="2">
    <location>
        <begin position="207"/>
        <end position="322"/>
    </location>
</feature>
<name>A0A5K7ZC04_9BACT</name>
<keyword evidence="1" id="KW-0812">Transmembrane</keyword>
<feature type="transmembrane region" description="Helical" evidence="1">
    <location>
        <begin position="38"/>
        <end position="59"/>
    </location>
</feature>
<protein>
    <recommendedName>
        <fullName evidence="2">HD/PDEase domain-containing protein</fullName>
    </recommendedName>
</protein>
<keyword evidence="4" id="KW-1185">Reference proteome</keyword>
<dbReference type="InterPro" id="IPR003607">
    <property type="entry name" value="HD/PDEase_dom"/>
</dbReference>
<dbReference type="SMART" id="SM00471">
    <property type="entry name" value="HDc"/>
    <property type="match status" value="1"/>
</dbReference>
<evidence type="ECO:0000313" key="3">
    <source>
        <dbReference type="EMBL" id="BBO77699.1"/>
    </source>
</evidence>
<gene>
    <name evidence="3" type="ORF">DSCW_51160</name>
</gene>
<keyword evidence="1" id="KW-1133">Transmembrane helix</keyword>
<evidence type="ECO:0000313" key="4">
    <source>
        <dbReference type="Proteomes" id="UP000427769"/>
    </source>
</evidence>
<organism evidence="3 4">
    <name type="scientific">Desulfosarcina widdelii</name>
    <dbReference type="NCBI Taxonomy" id="947919"/>
    <lineage>
        <taxon>Bacteria</taxon>
        <taxon>Pseudomonadati</taxon>
        <taxon>Thermodesulfobacteriota</taxon>
        <taxon>Desulfobacteria</taxon>
        <taxon>Desulfobacterales</taxon>
        <taxon>Desulfosarcinaceae</taxon>
        <taxon>Desulfosarcina</taxon>
    </lineage>
</organism>
<feature type="transmembrane region" description="Helical" evidence="1">
    <location>
        <begin position="71"/>
        <end position="94"/>
    </location>
</feature>
<dbReference type="OrthoDB" id="360187at2"/>
<dbReference type="InterPro" id="IPR010540">
    <property type="entry name" value="CmpB_TMEM229"/>
</dbReference>
<evidence type="ECO:0000256" key="1">
    <source>
        <dbReference type="SAM" id="Phobius"/>
    </source>
</evidence>
<dbReference type="Pfam" id="PF06541">
    <property type="entry name" value="ABC_trans_CmpB"/>
    <property type="match status" value="1"/>
</dbReference>
<accession>A0A5K7ZC04</accession>
<dbReference type="AlphaFoldDB" id="A0A5K7ZC04"/>
<dbReference type="EMBL" id="AP021875">
    <property type="protein sequence ID" value="BBO77699.1"/>
    <property type="molecule type" value="Genomic_DNA"/>
</dbReference>
<dbReference type="SUPFAM" id="SSF109604">
    <property type="entry name" value="HD-domain/PDEase-like"/>
    <property type="match status" value="1"/>
</dbReference>
<dbReference type="InterPro" id="IPR006674">
    <property type="entry name" value="HD_domain"/>
</dbReference>
<evidence type="ECO:0000259" key="2">
    <source>
        <dbReference type="SMART" id="SM00471"/>
    </source>
</evidence>
<dbReference type="KEGG" id="dwd:DSCW_51160"/>
<proteinExistence type="predicted"/>
<dbReference type="Gene3D" id="1.10.3210.10">
    <property type="entry name" value="Hypothetical protein af1432"/>
    <property type="match status" value="1"/>
</dbReference>
<feature type="transmembrane region" description="Helical" evidence="1">
    <location>
        <begin position="6"/>
        <end position="26"/>
    </location>
</feature>
<feature type="transmembrane region" description="Helical" evidence="1">
    <location>
        <begin position="147"/>
        <end position="170"/>
    </location>
</feature>
<keyword evidence="1" id="KW-0472">Membrane</keyword>
<reference evidence="3 4" key="1">
    <citation type="submission" date="2019-11" db="EMBL/GenBank/DDBJ databases">
        <title>Comparative genomics of hydrocarbon-degrading Desulfosarcina strains.</title>
        <authorList>
            <person name="Watanabe M."/>
            <person name="Kojima H."/>
            <person name="Fukui M."/>
        </authorList>
    </citation>
    <scope>NUCLEOTIDE SEQUENCE [LARGE SCALE GENOMIC DNA]</scope>
    <source>
        <strain evidence="3 4">PP31</strain>
    </source>
</reference>
<dbReference type="RefSeq" id="WP_155306421.1">
    <property type="nucleotide sequence ID" value="NZ_AP021875.1"/>
</dbReference>